<sequence>KDECAIHLIEKNISEEALDATTTIIPSDEVATTLTSPDEATIDEDVNDKDLREAIFGDCIQNIKNHTQETQYDKSSETRPDKGIQTPDHYPSLFQHVDNIGIYEMQAENKSDTSDVAPNKQNKEYTELELNGNSELSCDLPKTKENCSDTESSCSESWMKRFLFYITPEFGHTKQEDEGAQEVEVCNCAQTHRCLQVIQWDEQDDVTTNYEMLTAEQLGSVETGSVSDWLYRVNPTIHLVPAPDITNDTTEKVQHPPTEDVTDEKISDDKSEIIAKKLYVRHWLDNTEQYCLQPSLK</sequence>
<accession>A0A1B6FC24</accession>
<dbReference type="EMBL" id="GECZ01021989">
    <property type="protein sequence ID" value="JAS47780.1"/>
    <property type="molecule type" value="Transcribed_RNA"/>
</dbReference>
<reference evidence="2" key="1">
    <citation type="submission" date="2015-11" db="EMBL/GenBank/DDBJ databases">
        <title>De novo transcriptome assembly of four potential Pierce s Disease insect vectors from Arizona vineyards.</title>
        <authorList>
            <person name="Tassone E.E."/>
        </authorList>
    </citation>
    <scope>NUCLEOTIDE SEQUENCE</scope>
</reference>
<feature type="compositionally biased region" description="Basic and acidic residues" evidence="1">
    <location>
        <begin position="249"/>
        <end position="264"/>
    </location>
</feature>
<evidence type="ECO:0000256" key="1">
    <source>
        <dbReference type="SAM" id="MobiDB-lite"/>
    </source>
</evidence>
<feature type="region of interest" description="Disordered" evidence="1">
    <location>
        <begin position="67"/>
        <end position="90"/>
    </location>
</feature>
<organism evidence="2">
    <name type="scientific">Cuerna arida</name>
    <dbReference type="NCBI Taxonomy" id="1464854"/>
    <lineage>
        <taxon>Eukaryota</taxon>
        <taxon>Metazoa</taxon>
        <taxon>Ecdysozoa</taxon>
        <taxon>Arthropoda</taxon>
        <taxon>Hexapoda</taxon>
        <taxon>Insecta</taxon>
        <taxon>Pterygota</taxon>
        <taxon>Neoptera</taxon>
        <taxon>Paraneoptera</taxon>
        <taxon>Hemiptera</taxon>
        <taxon>Auchenorrhyncha</taxon>
        <taxon>Membracoidea</taxon>
        <taxon>Cicadellidae</taxon>
        <taxon>Cicadellinae</taxon>
        <taxon>Proconiini</taxon>
        <taxon>Cuerna</taxon>
    </lineage>
</organism>
<evidence type="ECO:0000313" key="2">
    <source>
        <dbReference type="EMBL" id="JAS47780.1"/>
    </source>
</evidence>
<gene>
    <name evidence="2" type="ORF">g.18367</name>
</gene>
<feature type="region of interest" description="Disordered" evidence="1">
    <location>
        <begin position="243"/>
        <end position="264"/>
    </location>
</feature>
<protein>
    <submittedName>
        <fullName evidence="2">Uncharacterized protein</fullName>
    </submittedName>
</protein>
<dbReference type="AlphaFoldDB" id="A0A1B6FC24"/>
<proteinExistence type="predicted"/>
<name>A0A1B6FC24_9HEMI</name>
<feature type="non-terminal residue" evidence="2">
    <location>
        <position position="1"/>
    </location>
</feature>
<feature type="compositionally biased region" description="Basic and acidic residues" evidence="1">
    <location>
        <begin position="71"/>
        <end position="82"/>
    </location>
</feature>